<comment type="caution">
    <text evidence="2">The sequence shown here is derived from an EMBL/GenBank/DDBJ whole genome shotgun (WGS) entry which is preliminary data.</text>
</comment>
<feature type="transmembrane region" description="Helical" evidence="1">
    <location>
        <begin position="85"/>
        <end position="109"/>
    </location>
</feature>
<dbReference type="EMBL" id="JAVFWL010000005">
    <property type="protein sequence ID" value="KAK6753000.1"/>
    <property type="molecule type" value="Genomic_DNA"/>
</dbReference>
<evidence type="ECO:0000313" key="2">
    <source>
        <dbReference type="EMBL" id="KAK6753000.1"/>
    </source>
</evidence>
<feature type="transmembrane region" description="Helical" evidence="1">
    <location>
        <begin position="163"/>
        <end position="184"/>
    </location>
</feature>
<organism evidence="2 3">
    <name type="scientific">Necator americanus</name>
    <name type="common">Human hookworm</name>
    <dbReference type="NCBI Taxonomy" id="51031"/>
    <lineage>
        <taxon>Eukaryota</taxon>
        <taxon>Metazoa</taxon>
        <taxon>Ecdysozoa</taxon>
        <taxon>Nematoda</taxon>
        <taxon>Chromadorea</taxon>
        <taxon>Rhabditida</taxon>
        <taxon>Rhabditina</taxon>
        <taxon>Rhabditomorpha</taxon>
        <taxon>Strongyloidea</taxon>
        <taxon>Ancylostomatidae</taxon>
        <taxon>Bunostominae</taxon>
        <taxon>Necator</taxon>
    </lineage>
</organism>
<dbReference type="PANTHER" id="PTHR33444">
    <property type="entry name" value="SI:DKEY-19B23.12-RELATED"/>
    <property type="match status" value="1"/>
</dbReference>
<evidence type="ECO:0008006" key="4">
    <source>
        <dbReference type="Google" id="ProtNLM"/>
    </source>
</evidence>
<keyword evidence="3" id="KW-1185">Reference proteome</keyword>
<evidence type="ECO:0000256" key="1">
    <source>
        <dbReference type="SAM" id="Phobius"/>
    </source>
</evidence>
<keyword evidence="1" id="KW-1133">Transmembrane helix</keyword>
<reference evidence="2 3" key="1">
    <citation type="submission" date="2023-08" db="EMBL/GenBank/DDBJ databases">
        <title>A Necator americanus chromosomal reference genome.</title>
        <authorList>
            <person name="Ilik V."/>
            <person name="Petrzelkova K.J."/>
            <person name="Pardy F."/>
            <person name="Fuh T."/>
            <person name="Niatou-Singa F.S."/>
            <person name="Gouil Q."/>
            <person name="Baker L."/>
            <person name="Ritchie M.E."/>
            <person name="Jex A.R."/>
            <person name="Gazzola D."/>
            <person name="Li H."/>
            <person name="Toshio Fujiwara R."/>
            <person name="Zhan B."/>
            <person name="Aroian R.V."/>
            <person name="Pafco B."/>
            <person name="Schwarz E.M."/>
        </authorList>
    </citation>
    <scope>NUCLEOTIDE SEQUENCE [LARGE SCALE GENOMIC DNA]</scope>
    <source>
        <strain evidence="2 3">Aroian</strain>
        <tissue evidence="2">Whole animal</tissue>
    </source>
</reference>
<proteinExistence type="predicted"/>
<dbReference type="PANTHER" id="PTHR33444:SF2">
    <property type="entry name" value="MARVEL DOMAIN-CONTAINING PROTEIN"/>
    <property type="match status" value="1"/>
</dbReference>
<evidence type="ECO:0000313" key="3">
    <source>
        <dbReference type="Proteomes" id="UP001303046"/>
    </source>
</evidence>
<accession>A0ABR1DSJ6</accession>
<sequence>MGDVILGRSDENENRRPEDVLGSMMASILGADSARERSELVREGLHTMARTVVAVILFSLLLAVGVLEILIGAMNIGSCPIRPLIPIWLVVAGSVSSLRNITGILLSVWDDKSGRIAAVRELLIGIFAAFWIIWLILGSYWTYGIYNDVVYDEGKQNYCDQLTYKFTFGIITLTYVIEWSLIIASKWPLTSHDYKAVAMALTVYVVFCTFSG</sequence>
<dbReference type="InterPro" id="IPR040350">
    <property type="entry name" value="TMEM272"/>
</dbReference>
<dbReference type="Proteomes" id="UP001303046">
    <property type="component" value="Unassembled WGS sequence"/>
</dbReference>
<protein>
    <recommendedName>
        <fullName evidence="4">Transmembrane protein</fullName>
    </recommendedName>
</protein>
<keyword evidence="1" id="KW-0472">Membrane</keyword>
<name>A0ABR1DSJ6_NECAM</name>
<gene>
    <name evidence="2" type="primary">Necator_chrV.g17335</name>
    <name evidence="2" type="ORF">RB195_012546</name>
</gene>
<feature type="transmembrane region" description="Helical" evidence="1">
    <location>
        <begin position="52"/>
        <end position="73"/>
    </location>
</feature>
<keyword evidence="1" id="KW-0812">Transmembrane</keyword>
<feature type="transmembrane region" description="Helical" evidence="1">
    <location>
        <begin position="121"/>
        <end position="143"/>
    </location>
</feature>